<dbReference type="SMART" id="SM00109">
    <property type="entry name" value="C1"/>
    <property type="match status" value="1"/>
</dbReference>
<comment type="caution">
    <text evidence="5">The sequence shown here is derived from an EMBL/GenBank/DDBJ whole genome shotgun (WGS) entry which is preliminary data.</text>
</comment>
<dbReference type="CDD" id="cd20886">
    <property type="entry name" value="C1_RASSF5"/>
    <property type="match status" value="1"/>
</dbReference>
<feature type="region of interest" description="Disordered" evidence="3">
    <location>
        <begin position="80"/>
        <end position="150"/>
    </location>
</feature>
<evidence type="ECO:0000256" key="1">
    <source>
        <dbReference type="ARBA" id="ARBA00022723"/>
    </source>
</evidence>
<dbReference type="PROSITE" id="PS00479">
    <property type="entry name" value="ZF_DAG_PE_1"/>
    <property type="match status" value="1"/>
</dbReference>
<proteinExistence type="predicted"/>
<dbReference type="AlphaFoldDB" id="A0A4Z2BI15"/>
<keyword evidence="1" id="KW-0479">Metal-binding</keyword>
<organism evidence="5 6">
    <name type="scientific">Takifugu bimaculatus</name>
    <dbReference type="NCBI Taxonomy" id="433685"/>
    <lineage>
        <taxon>Eukaryota</taxon>
        <taxon>Metazoa</taxon>
        <taxon>Chordata</taxon>
        <taxon>Craniata</taxon>
        <taxon>Vertebrata</taxon>
        <taxon>Euteleostomi</taxon>
        <taxon>Actinopterygii</taxon>
        <taxon>Neopterygii</taxon>
        <taxon>Teleostei</taxon>
        <taxon>Neoteleostei</taxon>
        <taxon>Acanthomorphata</taxon>
        <taxon>Eupercaria</taxon>
        <taxon>Tetraodontiformes</taxon>
        <taxon>Tetradontoidea</taxon>
        <taxon>Tetraodontidae</taxon>
        <taxon>Takifugu</taxon>
    </lineage>
</organism>
<evidence type="ECO:0000313" key="5">
    <source>
        <dbReference type="EMBL" id="TNM91552.1"/>
    </source>
</evidence>
<dbReference type="SUPFAM" id="SSF57889">
    <property type="entry name" value="Cysteine-rich domain"/>
    <property type="match status" value="1"/>
</dbReference>
<dbReference type="GO" id="GO:0046872">
    <property type="term" value="F:metal ion binding"/>
    <property type="evidence" value="ECO:0007669"/>
    <property type="project" value="UniProtKB-KW"/>
</dbReference>
<accession>A0A4Z2BI15</accession>
<evidence type="ECO:0000313" key="6">
    <source>
        <dbReference type="Proteomes" id="UP000516260"/>
    </source>
</evidence>
<dbReference type="Proteomes" id="UP000516260">
    <property type="component" value="Chromosome 22"/>
</dbReference>
<sequence>MHFSRKYVPTRCPVPDDSAFQAVHVRTSPGRLDEAPEGTWPPPGARMRISKANKGAVVVKAVRRHPSPQPASLESLEAAWLESRQSPESVPSPERKDAETDATDNGMEGHPGGGPLRGRRRGFRPPDVRTIFSPGEKDPRVKQETGEGHNFEPRGENTWCDVCCRYIFQQGLTCAGCKYTCHATCQERVSLDCQTLVSPVSQDHLNNNHSALHKQDTGQQIRAPTADGSRGFPCFWLQTGANMAARDAQVFHSGIPVNTSLRPAVSAVLQWTPDWLERRGFDTFIRPVWGKRDGNGENAGILRRQKPGC</sequence>
<protein>
    <recommendedName>
        <fullName evidence="4">Phorbol-ester/DAG-type domain-containing protein</fullName>
    </recommendedName>
</protein>
<dbReference type="EMBL" id="SWLE01000015">
    <property type="protein sequence ID" value="TNM91552.1"/>
    <property type="molecule type" value="Genomic_DNA"/>
</dbReference>
<evidence type="ECO:0000256" key="3">
    <source>
        <dbReference type="SAM" id="MobiDB-lite"/>
    </source>
</evidence>
<dbReference type="InterPro" id="IPR002219">
    <property type="entry name" value="PKC_DAG/PE"/>
</dbReference>
<dbReference type="InterPro" id="IPR046349">
    <property type="entry name" value="C1-like_sf"/>
</dbReference>
<keyword evidence="6" id="KW-1185">Reference proteome</keyword>
<evidence type="ECO:0000259" key="4">
    <source>
        <dbReference type="PROSITE" id="PS50081"/>
    </source>
</evidence>
<reference evidence="5 6" key="1">
    <citation type="submission" date="2019-04" db="EMBL/GenBank/DDBJ databases">
        <title>The sequence and de novo assembly of Takifugu bimaculatus genome using PacBio and Hi-C technologies.</title>
        <authorList>
            <person name="Xu P."/>
            <person name="Liu B."/>
            <person name="Zhou Z."/>
        </authorList>
    </citation>
    <scope>NUCLEOTIDE SEQUENCE [LARGE SCALE GENOMIC DNA]</scope>
    <source>
        <strain evidence="5">TB-2018</strain>
        <tissue evidence="5">Muscle</tissue>
    </source>
</reference>
<feature type="compositionally biased region" description="Basic and acidic residues" evidence="3">
    <location>
        <begin position="135"/>
        <end position="150"/>
    </location>
</feature>
<dbReference type="PROSITE" id="PS50081">
    <property type="entry name" value="ZF_DAG_PE_2"/>
    <property type="match status" value="1"/>
</dbReference>
<feature type="domain" description="Phorbol-ester/DAG-type" evidence="4">
    <location>
        <begin position="148"/>
        <end position="193"/>
    </location>
</feature>
<gene>
    <name evidence="5" type="ORF">fugu_019932</name>
</gene>
<dbReference type="Pfam" id="PF00130">
    <property type="entry name" value="C1_1"/>
    <property type="match status" value="1"/>
</dbReference>
<evidence type="ECO:0000256" key="2">
    <source>
        <dbReference type="ARBA" id="ARBA00022833"/>
    </source>
</evidence>
<name>A0A4Z2BI15_9TELE</name>
<dbReference type="Gene3D" id="3.30.60.20">
    <property type="match status" value="1"/>
</dbReference>
<keyword evidence="2" id="KW-0862">Zinc</keyword>